<keyword evidence="3 7" id="KW-0547">Nucleotide-binding</keyword>
<protein>
    <recommendedName>
        <fullName evidence="9">Protein kinase domain-containing protein</fullName>
    </recommendedName>
</protein>
<comment type="caution">
    <text evidence="10">The sequence shown here is derived from an EMBL/GenBank/DDBJ whole genome shotgun (WGS) entry which is preliminary data.</text>
</comment>
<evidence type="ECO:0000313" key="10">
    <source>
        <dbReference type="EMBL" id="KAK2077509.1"/>
    </source>
</evidence>
<keyword evidence="5 7" id="KW-0067">ATP-binding</keyword>
<evidence type="ECO:0000313" key="11">
    <source>
        <dbReference type="Proteomes" id="UP001255856"/>
    </source>
</evidence>
<reference evidence="10" key="1">
    <citation type="submission" date="2021-01" db="EMBL/GenBank/DDBJ databases">
        <authorList>
            <person name="Eckstrom K.M.E."/>
        </authorList>
    </citation>
    <scope>NUCLEOTIDE SEQUENCE</scope>
    <source>
        <strain evidence="10">UVCC 0001</strain>
    </source>
</reference>
<evidence type="ECO:0000256" key="1">
    <source>
        <dbReference type="ARBA" id="ARBA00022527"/>
    </source>
</evidence>
<evidence type="ECO:0000256" key="6">
    <source>
        <dbReference type="PIRSR" id="PIRSR630616-1"/>
    </source>
</evidence>
<dbReference type="InterPro" id="IPR008271">
    <property type="entry name" value="Ser/Thr_kinase_AS"/>
</dbReference>
<evidence type="ECO:0000259" key="9">
    <source>
        <dbReference type="PROSITE" id="PS50011"/>
    </source>
</evidence>
<accession>A0AAD9IFL1</accession>
<keyword evidence="4" id="KW-0418">Kinase</keyword>
<evidence type="ECO:0000256" key="7">
    <source>
        <dbReference type="PIRSR" id="PIRSR630616-2"/>
    </source>
</evidence>
<dbReference type="SMART" id="SM00220">
    <property type="entry name" value="S_TKc"/>
    <property type="match status" value="1"/>
</dbReference>
<dbReference type="Pfam" id="PF00069">
    <property type="entry name" value="Pkinase"/>
    <property type="match status" value="1"/>
</dbReference>
<dbReference type="PROSITE" id="PS00108">
    <property type="entry name" value="PROTEIN_KINASE_ST"/>
    <property type="match status" value="1"/>
</dbReference>
<evidence type="ECO:0000256" key="8">
    <source>
        <dbReference type="PIRSR" id="PIRSR630616-3"/>
    </source>
</evidence>
<dbReference type="Proteomes" id="UP001255856">
    <property type="component" value="Unassembled WGS sequence"/>
</dbReference>
<gene>
    <name evidence="10" type="ORF">QBZ16_004354</name>
</gene>
<dbReference type="InterPro" id="IPR000719">
    <property type="entry name" value="Prot_kinase_dom"/>
</dbReference>
<dbReference type="InterPro" id="IPR011009">
    <property type="entry name" value="Kinase-like_dom_sf"/>
</dbReference>
<keyword evidence="11" id="KW-1185">Reference proteome</keyword>
<dbReference type="AlphaFoldDB" id="A0AAD9IFL1"/>
<sequence length="165" mass="17737">MGLNHPGLVPLYAAFEDDEGIHLVMQLAEQGDLFGELSRQGGFLQEEYVAAQVALPLLKALAYMHKRGIMHRDIKPENILLCHDGTKLADFGLAIDTTKQAPLSRVGTLDYLAPEVVRLGLSGAATADRPVEGGGNYTPAVDVWCLGILVYELLVGGPPFEAPSK</sequence>
<dbReference type="PANTHER" id="PTHR24350">
    <property type="entry name" value="SERINE/THREONINE-PROTEIN KINASE IAL-RELATED"/>
    <property type="match status" value="1"/>
</dbReference>
<feature type="binding site" evidence="7">
    <location>
        <begin position="77"/>
        <end position="78"/>
    </location>
    <ligand>
        <name>ATP</name>
        <dbReference type="ChEBI" id="CHEBI:30616"/>
    </ligand>
</feature>
<evidence type="ECO:0000256" key="2">
    <source>
        <dbReference type="ARBA" id="ARBA00022679"/>
    </source>
</evidence>
<evidence type="ECO:0000256" key="4">
    <source>
        <dbReference type="ARBA" id="ARBA00022777"/>
    </source>
</evidence>
<dbReference type="GO" id="GO:0004674">
    <property type="term" value="F:protein serine/threonine kinase activity"/>
    <property type="evidence" value="ECO:0007669"/>
    <property type="project" value="UniProtKB-KW"/>
</dbReference>
<name>A0AAD9IFL1_PROWI</name>
<dbReference type="SUPFAM" id="SSF56112">
    <property type="entry name" value="Protein kinase-like (PK-like)"/>
    <property type="match status" value="1"/>
</dbReference>
<evidence type="ECO:0000256" key="3">
    <source>
        <dbReference type="ARBA" id="ARBA00022741"/>
    </source>
</evidence>
<keyword evidence="1" id="KW-0723">Serine/threonine-protein kinase</keyword>
<feature type="binding site" evidence="7">
    <location>
        <position position="90"/>
    </location>
    <ligand>
        <name>ATP</name>
        <dbReference type="ChEBI" id="CHEBI:30616"/>
    </ligand>
</feature>
<feature type="cross-link" description="Glycyl lysine isopeptide (Lys-Gly) (interchain with G-Cter in SUMO2)" evidence="8">
    <location>
        <position position="75"/>
    </location>
</feature>
<dbReference type="EMBL" id="JASFZW010000006">
    <property type="protein sequence ID" value="KAK2077509.1"/>
    <property type="molecule type" value="Genomic_DNA"/>
</dbReference>
<dbReference type="InterPro" id="IPR030616">
    <property type="entry name" value="Aur-like"/>
</dbReference>
<feature type="active site" description="Proton acceptor" evidence="6">
    <location>
        <position position="73"/>
    </location>
</feature>
<organism evidence="10 11">
    <name type="scientific">Prototheca wickerhamii</name>
    <dbReference type="NCBI Taxonomy" id="3111"/>
    <lineage>
        <taxon>Eukaryota</taxon>
        <taxon>Viridiplantae</taxon>
        <taxon>Chlorophyta</taxon>
        <taxon>core chlorophytes</taxon>
        <taxon>Trebouxiophyceae</taxon>
        <taxon>Chlorellales</taxon>
        <taxon>Chlorellaceae</taxon>
        <taxon>Prototheca</taxon>
    </lineage>
</organism>
<feature type="domain" description="Protein kinase" evidence="9">
    <location>
        <begin position="1"/>
        <end position="165"/>
    </location>
</feature>
<dbReference type="Gene3D" id="1.10.510.10">
    <property type="entry name" value="Transferase(Phosphotransferase) domain 1"/>
    <property type="match status" value="1"/>
</dbReference>
<proteinExistence type="predicted"/>
<evidence type="ECO:0000256" key="5">
    <source>
        <dbReference type="ARBA" id="ARBA00022840"/>
    </source>
</evidence>
<keyword evidence="2" id="KW-0808">Transferase</keyword>
<dbReference type="PROSITE" id="PS50011">
    <property type="entry name" value="PROTEIN_KINASE_DOM"/>
    <property type="match status" value="1"/>
</dbReference>
<dbReference type="GO" id="GO:0005524">
    <property type="term" value="F:ATP binding"/>
    <property type="evidence" value="ECO:0007669"/>
    <property type="project" value="UniProtKB-KW"/>
</dbReference>